<dbReference type="OrthoDB" id="9807498at2"/>
<evidence type="ECO:0000313" key="3">
    <source>
        <dbReference type="Proteomes" id="UP001142078"/>
    </source>
</evidence>
<evidence type="ECO:0000259" key="1">
    <source>
        <dbReference type="Pfam" id="PF12392"/>
    </source>
</evidence>
<comment type="caution">
    <text evidence="2">The sequence shown here is derived from an EMBL/GenBank/DDBJ whole genome shotgun (WGS) entry which is preliminary data.</text>
</comment>
<sequence length="812" mass="92793">MEKEKEKVELLAPVGSIESLYAAVQNGAEAVYLGGKLFSARQYASNFDLEELKVAVRYAHLRGVKVYVTVNTLLRNDEIEEIVHYIKSLYEIDIDALIIQDIGLASLIRSIFPEFEIHGSTQMTVNNLYGALFLENMGFKRVVLARELSIEEIKYIKNRSNIELEAFIHGALCVCYSGQCLMSSIIGGRSGNRGRCAQPCRMPYSIVNLEDEYYGFEAYDKKYILSPKDLNTIDDIDKVIESGIISLKIEGRMKKPEYVATIVNKYRKALDIGNHNISNVDKKEIKEIFNRGFTKGYLFGDFGTNFISLDKPNNRGMYIGKVINVDRNYIYIKLEENLNSKDGIQLVTDNGEYIGFVINNSAKEGNILELDKVKGVNINSPVYRTSNSLLLEKAKQSFQNAENIKFPIDMEVYISVGKVPVLIIKDGKHIIEIKGKNPVEMAKKVSLTEERVKKQLDKLSDEPYYINNLDIELGENSFLSLSELNSLRREGIGLLNEKRMKINKREKVSDYLFKERIDEFLKLNKKEEEEKISKKLNIKVKSISQFESLDLEKLDRVYLDFNEDILNSVKEANKKGKEVYISTGKILGMKELKDLENKLELVIDYIDGVSVSNLGTLQFIKDKFDLNIHGDIGLNIFNSFASKFLCEIGLNSISLSPELNLNQIEEVCRKGNISYETIGYGYLPIMVLKYCPMSLVKGCDNSLNCNKCSFRKGYGLKDRKNKIFPFLRENETTTLYNTVPIMVLEEIESIYNSGVDMIRLDFSFEEKGIDIIQKAFYDYKNGMVDREEIKEVVNSYKERTGITRGHYFRGVL</sequence>
<dbReference type="InterPro" id="IPR051454">
    <property type="entry name" value="RNA/ubiquinone_mod_enzymes"/>
</dbReference>
<gene>
    <name evidence="2" type="ORF">NSA23_14180</name>
</gene>
<keyword evidence="3" id="KW-1185">Reference proteome</keyword>
<dbReference type="RefSeq" id="WP_042683317.1">
    <property type="nucleotide sequence ID" value="NZ_CABKTM010000074.1"/>
</dbReference>
<accession>A0A9X2MLC0</accession>
<name>A0A9X2MLC0_9FIRM</name>
<dbReference type="PANTHER" id="PTHR30217:SF10">
    <property type="entry name" value="23S RRNA 5-HYDROXYCYTIDINE C2501 SYNTHASE"/>
    <property type="match status" value="1"/>
</dbReference>
<dbReference type="InterPro" id="IPR020988">
    <property type="entry name" value="Pept_U32_collagenase"/>
</dbReference>
<proteinExistence type="predicted"/>
<evidence type="ECO:0000313" key="2">
    <source>
        <dbReference type="EMBL" id="MCR2045252.1"/>
    </source>
</evidence>
<feature type="domain" description="Peptidase U32 collagenase" evidence="1">
    <location>
        <begin position="382"/>
        <end position="500"/>
    </location>
</feature>
<dbReference type="AlphaFoldDB" id="A0A9X2MLC0"/>
<dbReference type="PANTHER" id="PTHR30217">
    <property type="entry name" value="PEPTIDASE U32 FAMILY"/>
    <property type="match status" value="1"/>
</dbReference>
<organism evidence="2 3">
    <name type="scientific">Anaerosalibacter massiliensis</name>
    <dbReference type="NCBI Taxonomy" id="1347392"/>
    <lineage>
        <taxon>Bacteria</taxon>
        <taxon>Bacillati</taxon>
        <taxon>Bacillota</taxon>
        <taxon>Tissierellia</taxon>
        <taxon>Tissierellales</taxon>
        <taxon>Sporanaerobacteraceae</taxon>
        <taxon>Anaerosalibacter</taxon>
    </lineage>
</organism>
<dbReference type="Pfam" id="PF01136">
    <property type="entry name" value="Peptidase_U32"/>
    <property type="match status" value="2"/>
</dbReference>
<dbReference type="Proteomes" id="UP001142078">
    <property type="component" value="Unassembled WGS sequence"/>
</dbReference>
<dbReference type="PROSITE" id="PS01276">
    <property type="entry name" value="PEPTIDASE_U32"/>
    <property type="match status" value="1"/>
</dbReference>
<dbReference type="Pfam" id="PF12392">
    <property type="entry name" value="DUF3656"/>
    <property type="match status" value="1"/>
</dbReference>
<protein>
    <submittedName>
        <fullName evidence="2">DUF3656 domain-containing protein</fullName>
    </submittedName>
</protein>
<dbReference type="EMBL" id="JANJZL010000014">
    <property type="protein sequence ID" value="MCR2045252.1"/>
    <property type="molecule type" value="Genomic_DNA"/>
</dbReference>
<reference evidence="2" key="1">
    <citation type="submission" date="2022-07" db="EMBL/GenBank/DDBJ databases">
        <title>Enhanced cultured diversity of the mouse gut microbiota enables custom-made synthetic communities.</title>
        <authorList>
            <person name="Afrizal A."/>
        </authorList>
    </citation>
    <scope>NUCLEOTIDE SEQUENCE</scope>
    <source>
        <strain evidence="2">DSM 29482</strain>
    </source>
</reference>
<dbReference type="InterPro" id="IPR001539">
    <property type="entry name" value="Peptidase_U32"/>
</dbReference>